<evidence type="ECO:0000256" key="3">
    <source>
        <dbReference type="ARBA" id="ARBA00022741"/>
    </source>
</evidence>
<keyword evidence="11" id="KW-0413">Isomerase</keyword>
<evidence type="ECO:0000313" key="19">
    <source>
        <dbReference type="Proteomes" id="UP000033870"/>
    </source>
</evidence>
<dbReference type="EC" id="5.6.2.4" evidence="13"/>
<dbReference type="PATRIC" id="fig|1619044.3.peg.506"/>
<proteinExistence type="inferred from homology"/>
<dbReference type="PANTHER" id="PTHR11070">
    <property type="entry name" value="UVRD / RECB / PCRA DNA HELICASE FAMILY MEMBER"/>
    <property type="match status" value="1"/>
</dbReference>
<evidence type="ECO:0000256" key="6">
    <source>
        <dbReference type="ARBA" id="ARBA00022806"/>
    </source>
</evidence>
<evidence type="ECO:0000256" key="7">
    <source>
        <dbReference type="ARBA" id="ARBA00022839"/>
    </source>
</evidence>
<dbReference type="GO" id="GO:0043138">
    <property type="term" value="F:3'-5' DNA helicase activity"/>
    <property type="evidence" value="ECO:0007669"/>
    <property type="project" value="UniProtKB-EC"/>
</dbReference>
<dbReference type="GO" id="GO:0016887">
    <property type="term" value="F:ATP hydrolysis activity"/>
    <property type="evidence" value="ECO:0007669"/>
    <property type="project" value="RHEA"/>
</dbReference>
<evidence type="ECO:0000256" key="2">
    <source>
        <dbReference type="ARBA" id="ARBA00022722"/>
    </source>
</evidence>
<sequence>MTSKNLNQSQRAAVEYVDGPLLIVAGAGTGKTTVITEKIVRLISSGRSAPENILALTFTDKAAAEMQERVDSRLDTGYVDLSISTFHAFCERLLESYGLAVGLPTRFKILSATEAWILVHDHLYDFNLDYYRPLGNPTKHIHELIRHFSKCKDELVNPEDYLRHAEAAAHDSGDANVEEGTRLKEIANAYHTYNRLLLESGALDFGDLIYYAVRLLSTRPQIKAELQRRYRYILVDEFQDVNWAQYELVRLLSEAGQLTVVGDDDQSIYAFRGASVANILRFKDDYPQAREVVLNENYRSGQEILDVAYASIQHNNPDRLEVKLGVDKKLQSTTGGGKAKVVHAHKSSLDDEVAFVVNEIVKLKAADGGASWNDFAILARANNHLEPFIQALERAHIPYEWLSASGLFRQPIVLDVFNFFKAVDHYHESAAVYRLLGLPCLDLSENDRQKFTAAAKKKSVSYYEGLKLAAEWGLSAPGTAAVGKILELIHAGMRAARTEKPSVILYRFLEGSGYLGYLSRQEGEGNSSVIRQIYQLKQFFEFLSRYEDSVPDHSIGHFVAYLSTVIESGDEGRLYQPADTPDSVNLMSVHGAKGLEFRYVFIVNLVEDRFPARNRGEGIELPLALINERLPEGDYLVAEERRLFYVALTRARERAYLTGADSYGGVRKKKISRFVAELGGILGNTDETPGADAGLGRAAAILPRGREADEAQKTAPQYRLPDAFSFSQIKAYETCPYQYKLAHILKIPTKGSASFSFGQTMHAALQRFYERVRELNSATQGSLFAAPAAASLSGAVKAPSLAELLQYYEEAWIPDWYRSQRQREEYYAQGKDILKRFYAAEDGNWTVPVALESWFKIKVGNYLVHGRIDRVDQLADGTLQIIDYKTGKSKEKLAADDKAQLLVYQMAAETLSEYRHMGATSKLTFYYLNDIIQTSFVGRSEELERVRNKITAAIDQISAGQFGATPGPHVCQHCDFRDICEFRVL</sequence>
<keyword evidence="5 15" id="KW-0378">Hydrolase</keyword>
<keyword evidence="8 15" id="KW-0067">ATP-binding</keyword>
<keyword evidence="4" id="KW-0227">DNA damage</keyword>
<evidence type="ECO:0000256" key="1">
    <source>
        <dbReference type="ARBA" id="ARBA00009922"/>
    </source>
</evidence>
<comment type="caution">
    <text evidence="18">The sequence shown here is derived from an EMBL/GenBank/DDBJ whole genome shotgun (WGS) entry which is preliminary data.</text>
</comment>
<evidence type="ECO:0000259" key="16">
    <source>
        <dbReference type="PROSITE" id="PS51198"/>
    </source>
</evidence>
<evidence type="ECO:0000256" key="8">
    <source>
        <dbReference type="ARBA" id="ARBA00022840"/>
    </source>
</evidence>
<dbReference type="SUPFAM" id="SSF52540">
    <property type="entry name" value="P-loop containing nucleoside triphosphate hydrolases"/>
    <property type="match status" value="1"/>
</dbReference>
<comment type="similarity">
    <text evidence="1">Belongs to the helicase family. UvrD subfamily.</text>
</comment>
<keyword evidence="10" id="KW-0234">DNA repair</keyword>
<dbReference type="Pfam" id="PF13361">
    <property type="entry name" value="UvrD_C"/>
    <property type="match status" value="1"/>
</dbReference>
<dbReference type="Pfam" id="PF12705">
    <property type="entry name" value="PDDEXK_1"/>
    <property type="match status" value="1"/>
</dbReference>
<comment type="catalytic activity">
    <reaction evidence="14">
        <text>ATP + H2O = ADP + phosphate + H(+)</text>
        <dbReference type="Rhea" id="RHEA:13065"/>
        <dbReference type="ChEBI" id="CHEBI:15377"/>
        <dbReference type="ChEBI" id="CHEBI:15378"/>
        <dbReference type="ChEBI" id="CHEBI:30616"/>
        <dbReference type="ChEBI" id="CHEBI:43474"/>
        <dbReference type="ChEBI" id="CHEBI:456216"/>
        <dbReference type="EC" id="5.6.2.4"/>
    </reaction>
</comment>
<evidence type="ECO:0000256" key="11">
    <source>
        <dbReference type="ARBA" id="ARBA00023235"/>
    </source>
</evidence>
<dbReference type="STRING" id="1619044.UY92_C0006G0065"/>
<dbReference type="InterPro" id="IPR014016">
    <property type="entry name" value="UvrD-like_ATP-bd"/>
</dbReference>
<evidence type="ECO:0000256" key="5">
    <source>
        <dbReference type="ARBA" id="ARBA00022801"/>
    </source>
</evidence>
<dbReference type="GO" id="GO:0000725">
    <property type="term" value="P:recombinational repair"/>
    <property type="evidence" value="ECO:0007669"/>
    <property type="project" value="TreeGrafter"/>
</dbReference>
<reference evidence="18 19" key="1">
    <citation type="journal article" date="2015" name="Nature">
        <title>rRNA introns, odd ribosomes, and small enigmatic genomes across a large radiation of phyla.</title>
        <authorList>
            <person name="Brown C.T."/>
            <person name="Hug L.A."/>
            <person name="Thomas B.C."/>
            <person name="Sharon I."/>
            <person name="Castelle C.J."/>
            <person name="Singh A."/>
            <person name="Wilkins M.J."/>
            <person name="Williams K.H."/>
            <person name="Banfield J.F."/>
        </authorList>
    </citation>
    <scope>NUCLEOTIDE SEQUENCE [LARGE SCALE GENOMIC DNA]</scope>
</reference>
<keyword evidence="3 15" id="KW-0547">Nucleotide-binding</keyword>
<dbReference type="Proteomes" id="UP000033870">
    <property type="component" value="Unassembled WGS sequence"/>
</dbReference>
<evidence type="ECO:0000259" key="17">
    <source>
        <dbReference type="PROSITE" id="PS51217"/>
    </source>
</evidence>
<dbReference type="GO" id="GO:0005524">
    <property type="term" value="F:ATP binding"/>
    <property type="evidence" value="ECO:0007669"/>
    <property type="project" value="UniProtKB-UniRule"/>
</dbReference>
<evidence type="ECO:0000256" key="15">
    <source>
        <dbReference type="PROSITE-ProRule" id="PRU00560"/>
    </source>
</evidence>
<keyword evidence="6 15" id="KW-0347">Helicase</keyword>
<dbReference type="CDD" id="cd17932">
    <property type="entry name" value="DEXQc_UvrD"/>
    <property type="match status" value="1"/>
</dbReference>
<evidence type="ECO:0000256" key="13">
    <source>
        <dbReference type="ARBA" id="ARBA00034808"/>
    </source>
</evidence>
<dbReference type="InterPro" id="IPR000212">
    <property type="entry name" value="DNA_helicase_UvrD/REP"/>
</dbReference>
<protein>
    <recommendedName>
        <fullName evidence="13">DNA 3'-5' helicase</fullName>
        <ecNumber evidence="13">5.6.2.4</ecNumber>
    </recommendedName>
</protein>
<dbReference type="GO" id="GO:0005829">
    <property type="term" value="C:cytosol"/>
    <property type="evidence" value="ECO:0007669"/>
    <property type="project" value="TreeGrafter"/>
</dbReference>
<dbReference type="Gene3D" id="3.90.320.10">
    <property type="match status" value="1"/>
</dbReference>
<dbReference type="PROSITE" id="PS51217">
    <property type="entry name" value="UVRD_HELICASE_CTER"/>
    <property type="match status" value="1"/>
</dbReference>
<organism evidence="18 19">
    <name type="scientific">Candidatus Magasanikbacteria bacterium GW2011_GWA2_56_11</name>
    <dbReference type="NCBI Taxonomy" id="1619044"/>
    <lineage>
        <taxon>Bacteria</taxon>
        <taxon>Candidatus Magasanikiibacteriota</taxon>
    </lineage>
</organism>
<evidence type="ECO:0000256" key="14">
    <source>
        <dbReference type="ARBA" id="ARBA00048988"/>
    </source>
</evidence>
<dbReference type="GO" id="GO:0033202">
    <property type="term" value="C:DNA helicase complex"/>
    <property type="evidence" value="ECO:0007669"/>
    <property type="project" value="TreeGrafter"/>
</dbReference>
<dbReference type="SUPFAM" id="SSF52980">
    <property type="entry name" value="Restriction endonuclease-like"/>
    <property type="match status" value="1"/>
</dbReference>
<dbReference type="PANTHER" id="PTHR11070:SF2">
    <property type="entry name" value="ATP-DEPENDENT DNA HELICASE SRS2"/>
    <property type="match status" value="1"/>
</dbReference>
<feature type="binding site" evidence="15">
    <location>
        <begin position="25"/>
        <end position="32"/>
    </location>
    <ligand>
        <name>ATP</name>
        <dbReference type="ChEBI" id="CHEBI:30616"/>
    </ligand>
</feature>
<dbReference type="InterPro" id="IPR014017">
    <property type="entry name" value="DNA_helicase_UvrD-like_C"/>
</dbReference>
<dbReference type="PROSITE" id="PS51198">
    <property type="entry name" value="UVRD_HELICASE_ATP_BIND"/>
    <property type="match status" value="1"/>
</dbReference>
<keyword evidence="7" id="KW-0269">Exonuclease</keyword>
<dbReference type="AlphaFoldDB" id="A0A0G2BAH3"/>
<keyword evidence="9" id="KW-0238">DNA-binding</keyword>
<feature type="domain" description="UvrD-like helicase C-terminal" evidence="17">
    <location>
        <begin position="302"/>
        <end position="594"/>
    </location>
</feature>
<dbReference type="InterPro" id="IPR011335">
    <property type="entry name" value="Restrct_endonuc-II-like"/>
</dbReference>
<name>A0A0G2BAH3_9BACT</name>
<dbReference type="Pfam" id="PF00580">
    <property type="entry name" value="UvrD-helicase"/>
    <property type="match status" value="1"/>
</dbReference>
<evidence type="ECO:0000256" key="9">
    <source>
        <dbReference type="ARBA" id="ARBA00023125"/>
    </source>
</evidence>
<evidence type="ECO:0000256" key="4">
    <source>
        <dbReference type="ARBA" id="ARBA00022763"/>
    </source>
</evidence>
<evidence type="ECO:0000313" key="18">
    <source>
        <dbReference type="EMBL" id="KKW42504.1"/>
    </source>
</evidence>
<gene>
    <name evidence="18" type="ORF">UY92_C0006G0065</name>
</gene>
<evidence type="ECO:0000256" key="10">
    <source>
        <dbReference type="ARBA" id="ARBA00023204"/>
    </source>
</evidence>
<dbReference type="GO" id="GO:0003677">
    <property type="term" value="F:DNA binding"/>
    <property type="evidence" value="ECO:0007669"/>
    <property type="project" value="UniProtKB-KW"/>
</dbReference>
<evidence type="ECO:0000256" key="12">
    <source>
        <dbReference type="ARBA" id="ARBA00034617"/>
    </source>
</evidence>
<keyword evidence="2" id="KW-0540">Nuclease</keyword>
<dbReference type="Gene3D" id="1.10.10.160">
    <property type="match status" value="1"/>
</dbReference>
<dbReference type="EMBL" id="LCRX01000006">
    <property type="protein sequence ID" value="KKW42504.1"/>
    <property type="molecule type" value="Genomic_DNA"/>
</dbReference>
<dbReference type="GO" id="GO:0004527">
    <property type="term" value="F:exonuclease activity"/>
    <property type="evidence" value="ECO:0007669"/>
    <property type="project" value="UniProtKB-KW"/>
</dbReference>
<feature type="domain" description="UvrD-like helicase ATP-binding" evidence="16">
    <location>
        <begin position="4"/>
        <end position="301"/>
    </location>
</feature>
<dbReference type="Gene3D" id="1.10.486.10">
    <property type="entry name" value="PCRA, domain 4"/>
    <property type="match status" value="1"/>
</dbReference>
<accession>A0A0G2BAH3</accession>
<dbReference type="InterPro" id="IPR038726">
    <property type="entry name" value="PDDEXK_AddAB-type"/>
</dbReference>
<dbReference type="InterPro" id="IPR013986">
    <property type="entry name" value="DExx_box_DNA_helicase_dom_sf"/>
</dbReference>
<dbReference type="InterPro" id="IPR027417">
    <property type="entry name" value="P-loop_NTPase"/>
</dbReference>
<dbReference type="InterPro" id="IPR011604">
    <property type="entry name" value="PDDEXK-like_dom_sf"/>
</dbReference>
<comment type="catalytic activity">
    <reaction evidence="12">
        <text>Couples ATP hydrolysis with the unwinding of duplex DNA by translocating in the 3'-5' direction.</text>
        <dbReference type="EC" id="5.6.2.4"/>
    </reaction>
</comment>
<dbReference type="Gene3D" id="3.40.50.300">
    <property type="entry name" value="P-loop containing nucleotide triphosphate hydrolases"/>
    <property type="match status" value="2"/>
</dbReference>